<feature type="transmembrane region" description="Helical" evidence="10">
    <location>
        <begin position="266"/>
        <end position="286"/>
    </location>
</feature>
<dbReference type="AlphaFoldDB" id="A6DKW7"/>
<evidence type="ECO:0000256" key="8">
    <source>
        <dbReference type="ARBA" id="ARBA00023136"/>
    </source>
</evidence>
<feature type="transmembrane region" description="Helical" evidence="10">
    <location>
        <begin position="98"/>
        <end position="121"/>
    </location>
</feature>
<dbReference type="InterPro" id="IPR048279">
    <property type="entry name" value="MdtK-like"/>
</dbReference>
<evidence type="ECO:0000256" key="7">
    <source>
        <dbReference type="ARBA" id="ARBA00023065"/>
    </source>
</evidence>
<keyword evidence="3" id="KW-0050">Antiport</keyword>
<dbReference type="GO" id="GO:0006811">
    <property type="term" value="P:monoatomic ion transport"/>
    <property type="evidence" value="ECO:0007669"/>
    <property type="project" value="UniProtKB-KW"/>
</dbReference>
<sequence>MIYRNFVEAQKKSWRGPGGIKVLLIQATPIIITQSSDTILMFTDRYLLAGKSPIDMAAALSGGLTSFLTVTLFFGLLSQVNALSGQFTGKKSPIEASLAAGQGIMLACLFAPCLYLTLPFAKNFFSFCGHEGRLLHLETQYYQILVSAHIITLLRCVLASFFSGIGKPMIIMQSALIGVVINIPLTYALIFGKWNLPELGIVGAAWATVISSFIVLCILIYYYFSHHYRESHKTHLSIRYNPDIMRALLKLGLPAGLEFLLQLSGFNFFILIFASAGPTAAAAITITFSWELLSYLPMTGIQIAVIALSAKYIGMGKTELAERTSYNALKIAMLYSGTLAIIFFIFAPNLASAFTNGELNETSQMASTMLRIACVYMTFDAIHLVYAGILKGAGDLIYPTCLTFFIFWGACILAYIEINILELSPIKVWWSFTILIIAIGILYYQRFRTGIWKTKKII</sequence>
<evidence type="ECO:0000256" key="5">
    <source>
        <dbReference type="ARBA" id="ARBA00022692"/>
    </source>
</evidence>
<dbReference type="STRING" id="313628.LNTAR_20223"/>
<dbReference type="GO" id="GO:0015297">
    <property type="term" value="F:antiporter activity"/>
    <property type="evidence" value="ECO:0007669"/>
    <property type="project" value="UniProtKB-KW"/>
</dbReference>
<evidence type="ECO:0000313" key="12">
    <source>
        <dbReference type="Proteomes" id="UP000004947"/>
    </source>
</evidence>
<dbReference type="PIRSF" id="PIRSF006603">
    <property type="entry name" value="DinF"/>
    <property type="match status" value="1"/>
</dbReference>
<accession>A6DKW7</accession>
<name>A6DKW7_9BACT</name>
<dbReference type="GO" id="GO:0042910">
    <property type="term" value="F:xenobiotic transmembrane transporter activity"/>
    <property type="evidence" value="ECO:0007669"/>
    <property type="project" value="InterPro"/>
</dbReference>
<evidence type="ECO:0000256" key="2">
    <source>
        <dbReference type="ARBA" id="ARBA00022448"/>
    </source>
</evidence>
<feature type="transmembrane region" description="Helical" evidence="10">
    <location>
        <begin position="141"/>
        <end position="162"/>
    </location>
</feature>
<evidence type="ECO:0000256" key="6">
    <source>
        <dbReference type="ARBA" id="ARBA00022989"/>
    </source>
</evidence>
<dbReference type="PANTHER" id="PTHR43298:SF2">
    <property type="entry name" value="FMN_FAD EXPORTER YEEO-RELATED"/>
    <property type="match status" value="1"/>
</dbReference>
<dbReference type="PANTHER" id="PTHR43298">
    <property type="entry name" value="MULTIDRUG RESISTANCE PROTEIN NORM-RELATED"/>
    <property type="match status" value="1"/>
</dbReference>
<dbReference type="NCBIfam" id="TIGR00797">
    <property type="entry name" value="matE"/>
    <property type="match status" value="1"/>
</dbReference>
<keyword evidence="12" id="KW-1185">Reference proteome</keyword>
<keyword evidence="4" id="KW-1003">Cell membrane</keyword>
<keyword evidence="2" id="KW-0813">Transport</keyword>
<organism evidence="11 12">
    <name type="scientific">Lentisphaera araneosa HTCC2155</name>
    <dbReference type="NCBI Taxonomy" id="313628"/>
    <lineage>
        <taxon>Bacteria</taxon>
        <taxon>Pseudomonadati</taxon>
        <taxon>Lentisphaerota</taxon>
        <taxon>Lentisphaeria</taxon>
        <taxon>Lentisphaerales</taxon>
        <taxon>Lentisphaeraceae</taxon>
        <taxon>Lentisphaera</taxon>
    </lineage>
</organism>
<proteinExistence type="predicted"/>
<evidence type="ECO:0000256" key="1">
    <source>
        <dbReference type="ARBA" id="ARBA00004651"/>
    </source>
</evidence>
<dbReference type="eggNOG" id="COG0534">
    <property type="taxonomic scope" value="Bacteria"/>
</dbReference>
<evidence type="ECO:0000313" key="11">
    <source>
        <dbReference type="EMBL" id="EDM27569.1"/>
    </source>
</evidence>
<keyword evidence="6 10" id="KW-1133">Transmembrane helix</keyword>
<feature type="transmembrane region" description="Helical" evidence="10">
    <location>
        <begin position="370"/>
        <end position="389"/>
    </location>
</feature>
<comment type="caution">
    <text evidence="11">The sequence shown here is derived from an EMBL/GenBank/DDBJ whole genome shotgun (WGS) entry which is preliminary data.</text>
</comment>
<keyword evidence="7" id="KW-0406">Ion transport</keyword>
<keyword evidence="8 10" id="KW-0472">Membrane</keyword>
<evidence type="ECO:0000256" key="10">
    <source>
        <dbReference type="SAM" id="Phobius"/>
    </source>
</evidence>
<dbReference type="CDD" id="cd13133">
    <property type="entry name" value="MATE_like_7"/>
    <property type="match status" value="1"/>
</dbReference>
<dbReference type="InterPro" id="IPR002528">
    <property type="entry name" value="MATE_fam"/>
</dbReference>
<gene>
    <name evidence="11" type="ORF">LNTAR_20223</name>
</gene>
<feature type="transmembrane region" description="Helical" evidence="10">
    <location>
        <begin position="428"/>
        <end position="445"/>
    </location>
</feature>
<protein>
    <recommendedName>
        <fullName evidence="9">Multidrug-efflux transporter</fullName>
    </recommendedName>
</protein>
<keyword evidence="5 10" id="KW-0812">Transmembrane</keyword>
<dbReference type="InterPro" id="IPR050222">
    <property type="entry name" value="MATE_MdtK"/>
</dbReference>
<dbReference type="GO" id="GO:0005886">
    <property type="term" value="C:plasma membrane"/>
    <property type="evidence" value="ECO:0007669"/>
    <property type="project" value="UniProtKB-SubCell"/>
</dbReference>
<feature type="transmembrane region" description="Helical" evidence="10">
    <location>
        <begin position="174"/>
        <end position="192"/>
    </location>
</feature>
<feature type="transmembrane region" description="Helical" evidence="10">
    <location>
        <begin position="56"/>
        <end position="77"/>
    </location>
</feature>
<evidence type="ECO:0000256" key="9">
    <source>
        <dbReference type="ARBA" id="ARBA00031636"/>
    </source>
</evidence>
<feature type="transmembrane region" description="Helical" evidence="10">
    <location>
        <begin position="331"/>
        <end position="350"/>
    </location>
</feature>
<evidence type="ECO:0000256" key="4">
    <source>
        <dbReference type="ARBA" id="ARBA00022475"/>
    </source>
</evidence>
<reference evidence="11 12" key="1">
    <citation type="journal article" date="2010" name="J. Bacteriol.">
        <title>Genome sequence of Lentisphaera araneosa HTCC2155T, the type species of the order Lentisphaerales in the phylum Lentisphaerae.</title>
        <authorList>
            <person name="Thrash J.C."/>
            <person name="Cho J.C."/>
            <person name="Vergin K.L."/>
            <person name="Morris R.M."/>
            <person name="Giovannoni S.J."/>
        </authorList>
    </citation>
    <scope>NUCLEOTIDE SEQUENCE [LARGE SCALE GENOMIC DNA]</scope>
    <source>
        <strain evidence="11 12">HTCC2155</strain>
    </source>
</reference>
<dbReference type="EMBL" id="ABCK01000008">
    <property type="protein sequence ID" value="EDM27569.1"/>
    <property type="molecule type" value="Genomic_DNA"/>
</dbReference>
<feature type="transmembrane region" description="Helical" evidence="10">
    <location>
        <begin position="204"/>
        <end position="224"/>
    </location>
</feature>
<comment type="subcellular location">
    <subcellularLocation>
        <location evidence="1">Cell membrane</location>
        <topology evidence="1">Multi-pass membrane protein</topology>
    </subcellularLocation>
</comment>
<dbReference type="Pfam" id="PF01554">
    <property type="entry name" value="MatE"/>
    <property type="match status" value="2"/>
</dbReference>
<feature type="transmembrane region" description="Helical" evidence="10">
    <location>
        <begin position="396"/>
        <end position="416"/>
    </location>
</feature>
<evidence type="ECO:0000256" key="3">
    <source>
        <dbReference type="ARBA" id="ARBA00022449"/>
    </source>
</evidence>
<feature type="transmembrane region" description="Helical" evidence="10">
    <location>
        <begin position="292"/>
        <end position="310"/>
    </location>
</feature>
<dbReference type="Proteomes" id="UP000004947">
    <property type="component" value="Unassembled WGS sequence"/>
</dbReference>